<dbReference type="PANTHER" id="PTHR43021:SF2">
    <property type="entry name" value="CATION_H+ EXCHANGER DOMAIN-CONTAINING PROTEIN"/>
    <property type="match status" value="1"/>
</dbReference>
<dbReference type="Gene3D" id="1.20.1530.20">
    <property type="match status" value="1"/>
</dbReference>
<comment type="subcellular location">
    <subcellularLocation>
        <location evidence="1">Membrane</location>
        <topology evidence="1">Multi-pass membrane protein</topology>
    </subcellularLocation>
</comment>
<feature type="transmembrane region" description="Helical" evidence="5">
    <location>
        <begin position="31"/>
        <end position="50"/>
    </location>
</feature>
<keyword evidence="8" id="KW-1185">Reference proteome</keyword>
<dbReference type="Pfam" id="PF00999">
    <property type="entry name" value="Na_H_Exchanger"/>
    <property type="match status" value="1"/>
</dbReference>
<dbReference type="GO" id="GO:0015297">
    <property type="term" value="F:antiporter activity"/>
    <property type="evidence" value="ECO:0007669"/>
    <property type="project" value="InterPro"/>
</dbReference>
<accession>A0A9E7IX18</accession>
<keyword evidence="4 5" id="KW-0472">Membrane</keyword>
<keyword evidence="2 5" id="KW-0812">Transmembrane</keyword>
<feature type="transmembrane region" description="Helical" evidence="5">
    <location>
        <begin position="148"/>
        <end position="170"/>
    </location>
</feature>
<evidence type="ECO:0000256" key="4">
    <source>
        <dbReference type="ARBA" id="ARBA00023136"/>
    </source>
</evidence>
<evidence type="ECO:0000256" key="1">
    <source>
        <dbReference type="ARBA" id="ARBA00004141"/>
    </source>
</evidence>
<reference evidence="7" key="1">
    <citation type="submission" date="2022-04" db="EMBL/GenBank/DDBJ databases">
        <title>Complete genome sequences of Ezakiella coagulans and Fenollaria massiliensis.</title>
        <authorList>
            <person name="France M.T."/>
            <person name="Clifford J."/>
            <person name="Narina S."/>
            <person name="Rutt L."/>
            <person name="Ravel J."/>
        </authorList>
    </citation>
    <scope>NUCLEOTIDE SEQUENCE</scope>
    <source>
        <strain evidence="7">C0061C2</strain>
    </source>
</reference>
<sequence length="394" mass="41419">MNFEILLHLGTILLVGFIVAKILGLFKFPEVTGYLIAGILIGPSVLGLIPEEAVKSFDIISEVALAFIAFSIGAELKFEDLKKVGTAIFVITVLEALVAFFIVTVVMLLLGQSFPFSLAIGSIACATAPAATLMVIKQYKAEGPLVRTLIPVVALDDGVCIIAFGVASTLAQNMIQGGAFSMMNMVGKPIIQILAALALGVVAGIIMVKSMRFMKNQGQIQVAFIGVIFLLAAISLRFDLSSLLTMMAFGTTICNTSREEVKVFNAIEVITPAIFLCFFVLSGADLDLASLTKVGLLGGAYVVARVIGKALGAGIGAKIGKLPSTVQQNLGFCLVPQAGVAIGLSLIAKRIIPAPHGAVIRDIILSATVIYELVGPLLTKMALLRAGEIKKENL</sequence>
<dbReference type="InterPro" id="IPR006153">
    <property type="entry name" value="Cation/H_exchanger_TM"/>
</dbReference>
<keyword evidence="3 5" id="KW-1133">Transmembrane helix</keyword>
<dbReference type="KEGG" id="fms:M1R53_01365"/>
<feature type="transmembrane region" description="Helical" evidence="5">
    <location>
        <begin position="116"/>
        <end position="136"/>
    </location>
</feature>
<protein>
    <submittedName>
        <fullName evidence="7">Cation:proton antiporter</fullName>
    </submittedName>
</protein>
<feature type="transmembrane region" description="Helical" evidence="5">
    <location>
        <begin position="6"/>
        <end position="24"/>
    </location>
</feature>
<evidence type="ECO:0000256" key="3">
    <source>
        <dbReference type="ARBA" id="ARBA00022989"/>
    </source>
</evidence>
<evidence type="ECO:0000313" key="8">
    <source>
        <dbReference type="Proteomes" id="UP000831151"/>
    </source>
</evidence>
<dbReference type="InterPro" id="IPR038770">
    <property type="entry name" value="Na+/solute_symporter_sf"/>
</dbReference>
<dbReference type="AlphaFoldDB" id="A0A9E7IX18"/>
<evidence type="ECO:0000256" key="2">
    <source>
        <dbReference type="ARBA" id="ARBA00022692"/>
    </source>
</evidence>
<feature type="transmembrane region" description="Helical" evidence="5">
    <location>
        <begin position="220"/>
        <end position="238"/>
    </location>
</feature>
<evidence type="ECO:0000259" key="6">
    <source>
        <dbReference type="Pfam" id="PF00999"/>
    </source>
</evidence>
<dbReference type="EMBL" id="CP096649">
    <property type="protein sequence ID" value="UQK59350.1"/>
    <property type="molecule type" value="Genomic_DNA"/>
</dbReference>
<evidence type="ECO:0000256" key="5">
    <source>
        <dbReference type="SAM" id="Phobius"/>
    </source>
</evidence>
<dbReference type="GO" id="GO:1902600">
    <property type="term" value="P:proton transmembrane transport"/>
    <property type="evidence" value="ECO:0007669"/>
    <property type="project" value="InterPro"/>
</dbReference>
<dbReference type="PANTHER" id="PTHR43021">
    <property type="entry name" value="NA(+)/H(+) ANTIPORTER-RELATED"/>
    <property type="match status" value="1"/>
</dbReference>
<dbReference type="GO" id="GO:0016020">
    <property type="term" value="C:membrane"/>
    <property type="evidence" value="ECO:0007669"/>
    <property type="project" value="UniProtKB-SubCell"/>
</dbReference>
<evidence type="ECO:0000313" key="7">
    <source>
        <dbReference type="EMBL" id="UQK59350.1"/>
    </source>
</evidence>
<dbReference type="Proteomes" id="UP000831151">
    <property type="component" value="Chromosome"/>
</dbReference>
<name>A0A9E7IX18_9FIRM</name>
<feature type="transmembrane region" description="Helical" evidence="5">
    <location>
        <begin position="190"/>
        <end position="208"/>
    </location>
</feature>
<proteinExistence type="predicted"/>
<gene>
    <name evidence="7" type="ORF">M1R53_01365</name>
</gene>
<dbReference type="RefSeq" id="WP_249242815.1">
    <property type="nucleotide sequence ID" value="NZ_CP096649.1"/>
</dbReference>
<feature type="domain" description="Cation/H+ exchanger transmembrane" evidence="6">
    <location>
        <begin position="12"/>
        <end position="379"/>
    </location>
</feature>
<feature type="transmembrane region" description="Helical" evidence="5">
    <location>
        <begin position="56"/>
        <end position="76"/>
    </location>
</feature>
<organism evidence="7 8">
    <name type="scientific">Fenollaria massiliensis</name>
    <dbReference type="NCBI Taxonomy" id="938288"/>
    <lineage>
        <taxon>Bacteria</taxon>
        <taxon>Bacillati</taxon>
        <taxon>Bacillota</taxon>
        <taxon>Clostridia</taxon>
        <taxon>Eubacteriales</taxon>
        <taxon>Fenollaria</taxon>
    </lineage>
</organism>
<feature type="transmembrane region" description="Helical" evidence="5">
    <location>
        <begin position="88"/>
        <end position="110"/>
    </location>
</feature>